<dbReference type="Pfam" id="PF00665">
    <property type="entry name" value="rve"/>
    <property type="match status" value="1"/>
</dbReference>
<feature type="domain" description="Integrase catalytic" evidence="2">
    <location>
        <begin position="103"/>
        <end position="267"/>
    </location>
</feature>
<dbReference type="InterPro" id="IPR036397">
    <property type="entry name" value="RNaseH_sf"/>
</dbReference>
<dbReference type="PANTHER" id="PTHR46889">
    <property type="entry name" value="TRANSPOSASE INSF FOR INSERTION SEQUENCE IS3B-RELATED"/>
    <property type="match status" value="1"/>
</dbReference>
<evidence type="ECO:0000259" key="2">
    <source>
        <dbReference type="PROSITE" id="PS50994"/>
    </source>
</evidence>
<dbReference type="GO" id="GO:0015074">
    <property type="term" value="P:DNA integration"/>
    <property type="evidence" value="ECO:0007669"/>
    <property type="project" value="InterPro"/>
</dbReference>
<dbReference type="InterPro" id="IPR025948">
    <property type="entry name" value="HTH-like_dom"/>
</dbReference>
<accession>A0A3S0CPN2</accession>
<dbReference type="InterPro" id="IPR001584">
    <property type="entry name" value="Integrase_cat-core"/>
</dbReference>
<dbReference type="Pfam" id="PF13276">
    <property type="entry name" value="HTH_21"/>
    <property type="match status" value="1"/>
</dbReference>
<dbReference type="InterPro" id="IPR050900">
    <property type="entry name" value="Transposase_IS3/IS150/IS904"/>
</dbReference>
<comment type="caution">
    <text evidence="3">The sequence shown here is derived from an EMBL/GenBank/DDBJ whole genome shotgun (WGS) entry which is preliminary data.</text>
</comment>
<protein>
    <submittedName>
        <fullName evidence="3">IS3 family transposase</fullName>
    </submittedName>
</protein>
<dbReference type="Pfam" id="PF13333">
    <property type="entry name" value="rve_2"/>
    <property type="match status" value="1"/>
</dbReference>
<evidence type="ECO:0000256" key="1">
    <source>
        <dbReference type="ARBA" id="ARBA00002286"/>
    </source>
</evidence>
<name>A0A3S0CPN2_9BACL</name>
<dbReference type="InterPro" id="IPR048020">
    <property type="entry name" value="Transpos_IS3"/>
</dbReference>
<dbReference type="GO" id="GO:0003676">
    <property type="term" value="F:nucleic acid binding"/>
    <property type="evidence" value="ECO:0007669"/>
    <property type="project" value="InterPro"/>
</dbReference>
<dbReference type="OrthoDB" id="9781005at2"/>
<dbReference type="PANTHER" id="PTHR46889:SF4">
    <property type="entry name" value="TRANSPOSASE INSO FOR INSERTION SEQUENCE ELEMENT IS911B-RELATED"/>
    <property type="match status" value="1"/>
</dbReference>
<dbReference type="EMBL" id="RXHU01000137">
    <property type="protein sequence ID" value="RTE01385.1"/>
    <property type="molecule type" value="Genomic_DNA"/>
</dbReference>
<dbReference type="AlphaFoldDB" id="A0A3S0CPN2"/>
<reference evidence="3 4" key="1">
    <citation type="submission" date="2018-12" db="EMBL/GenBank/DDBJ databases">
        <title>Bacillus ochoae sp. nov., Paenibacillus whitsoniae sp. nov., Paenibacillus spiritus sp. nov. Isolated from the Mars Exploration Rover during spacecraft assembly.</title>
        <authorList>
            <person name="Seuylemezian A."/>
            <person name="Vaishampayan P."/>
        </authorList>
    </citation>
    <scope>NUCLEOTIDE SEQUENCE [LARGE SCALE GENOMIC DNA]</scope>
    <source>
        <strain evidence="3 4">MER 54</strain>
    </source>
</reference>
<evidence type="ECO:0000313" key="3">
    <source>
        <dbReference type="EMBL" id="RTE01385.1"/>
    </source>
</evidence>
<comment type="function">
    <text evidence="1">Involved in the transposition of the insertion sequence.</text>
</comment>
<evidence type="ECO:0000313" key="4">
    <source>
        <dbReference type="Proteomes" id="UP000276128"/>
    </source>
</evidence>
<organism evidence="3 4">
    <name type="scientific">Paenibacillus whitsoniae</name>
    <dbReference type="NCBI Taxonomy" id="2496558"/>
    <lineage>
        <taxon>Bacteria</taxon>
        <taxon>Bacillati</taxon>
        <taxon>Bacillota</taxon>
        <taxon>Bacilli</taxon>
        <taxon>Bacillales</taxon>
        <taxon>Paenibacillaceae</taxon>
        <taxon>Paenibacillus</taxon>
    </lineage>
</organism>
<dbReference type="InterPro" id="IPR012337">
    <property type="entry name" value="RNaseH-like_sf"/>
</dbReference>
<keyword evidence="4" id="KW-1185">Reference proteome</keyword>
<gene>
    <name evidence="3" type="ORF">EJQ19_31010</name>
</gene>
<sequence>MLKVSRSGYYKWKSADVSERAKRKEKLTKRIIWHYYDSDETYGSPRIHKELLKEGWTVAERTVGLIMREQGLRSCMARKFRVTTTDSNHDQPIAPNVLEQDFKATKPNEKWVADITYIPCCQGKLYLASILDLYTKEIVGWKLSGRMTTDLVMEALDQAYDSKKPGKGLIHHSDRGSQYASKEYREQLESYQMKPSMSRKGNCYDNACIEAFHSILKRECIYSKPKFKTKQEAQEKLFQYIEFFYNRKRSNSTIGYMSPVRFEKLYYQSVA</sequence>
<dbReference type="NCBIfam" id="NF033516">
    <property type="entry name" value="transpos_IS3"/>
    <property type="match status" value="1"/>
</dbReference>
<dbReference type="PROSITE" id="PS50994">
    <property type="entry name" value="INTEGRASE"/>
    <property type="match status" value="1"/>
</dbReference>
<dbReference type="Gene3D" id="3.30.420.10">
    <property type="entry name" value="Ribonuclease H-like superfamily/Ribonuclease H"/>
    <property type="match status" value="1"/>
</dbReference>
<proteinExistence type="predicted"/>
<dbReference type="Proteomes" id="UP000276128">
    <property type="component" value="Unassembled WGS sequence"/>
</dbReference>
<dbReference type="SUPFAM" id="SSF53098">
    <property type="entry name" value="Ribonuclease H-like"/>
    <property type="match status" value="1"/>
</dbReference>